<dbReference type="AlphaFoldDB" id="A0A0V8JHL0"/>
<dbReference type="EMBL" id="LNQP01000079">
    <property type="protein sequence ID" value="KSU86531.1"/>
    <property type="molecule type" value="Genomic_DNA"/>
</dbReference>
<dbReference type="InterPro" id="IPR025912">
    <property type="entry name" value="YrvL"/>
</dbReference>
<evidence type="ECO:0008006" key="4">
    <source>
        <dbReference type="Google" id="ProtNLM"/>
    </source>
</evidence>
<keyword evidence="1" id="KW-1133">Transmembrane helix</keyword>
<dbReference type="Proteomes" id="UP000053681">
    <property type="component" value="Unassembled WGS sequence"/>
</dbReference>
<reference evidence="2 3" key="1">
    <citation type="submission" date="2015-11" db="EMBL/GenBank/DDBJ databases">
        <title>Bacillus caseinolyticus sp nov.</title>
        <authorList>
            <person name="Dastager S.G."/>
            <person name="Mawlankar R."/>
        </authorList>
    </citation>
    <scope>NUCLEOTIDE SEQUENCE [LARGE SCALE GENOMIC DNA]</scope>
    <source>
        <strain evidence="2 3">SGD-V-76</strain>
    </source>
</reference>
<dbReference type="Pfam" id="PF14184">
    <property type="entry name" value="YrvL"/>
    <property type="match status" value="1"/>
</dbReference>
<sequence length="153" mass="16980">MRKQKKKEDMMSKVIAISFVTLIIIVALVVIAGVYFFGLLGIFKFVGVTYTTTGAFLWFVLLVLIVGSIVDLLSRALISLFKPFATSALSRFILIATIDIWFSWFAVYTADTFVKGITLSFGAEFILASILFIIDYGLDLKVGSVKVKIENNT</sequence>
<dbReference type="RefSeq" id="WP_025910232.1">
    <property type="nucleotide sequence ID" value="NZ_KQ758694.1"/>
</dbReference>
<evidence type="ECO:0000256" key="1">
    <source>
        <dbReference type="SAM" id="Phobius"/>
    </source>
</evidence>
<comment type="caution">
    <text evidence="2">The sequence shown here is derived from an EMBL/GenBank/DDBJ whole genome shotgun (WGS) entry which is preliminary data.</text>
</comment>
<keyword evidence="3" id="KW-1185">Reference proteome</keyword>
<keyword evidence="1" id="KW-0812">Transmembrane</keyword>
<name>A0A0V8JHL0_9BACI</name>
<evidence type="ECO:0000313" key="3">
    <source>
        <dbReference type="Proteomes" id="UP000053681"/>
    </source>
</evidence>
<proteinExistence type="predicted"/>
<accession>A0A0V8JHL0</accession>
<organism evidence="2 3">
    <name type="scientific">Priestia veravalensis</name>
    <dbReference type="NCBI Taxonomy" id="1414648"/>
    <lineage>
        <taxon>Bacteria</taxon>
        <taxon>Bacillati</taxon>
        <taxon>Bacillota</taxon>
        <taxon>Bacilli</taxon>
        <taxon>Bacillales</taxon>
        <taxon>Bacillaceae</taxon>
        <taxon>Priestia</taxon>
    </lineage>
</organism>
<feature type="transmembrane region" description="Helical" evidence="1">
    <location>
        <begin position="89"/>
        <end position="110"/>
    </location>
</feature>
<protein>
    <recommendedName>
        <fullName evidence="4">Regulatory protein YrvL</fullName>
    </recommendedName>
</protein>
<gene>
    <name evidence="2" type="ORF">AS180_18130</name>
</gene>
<keyword evidence="1" id="KW-0472">Membrane</keyword>
<evidence type="ECO:0000313" key="2">
    <source>
        <dbReference type="EMBL" id="KSU86531.1"/>
    </source>
</evidence>
<feature type="transmembrane region" description="Helical" evidence="1">
    <location>
        <begin position="116"/>
        <end position="138"/>
    </location>
</feature>
<feature type="transmembrane region" description="Helical" evidence="1">
    <location>
        <begin position="55"/>
        <end position="77"/>
    </location>
</feature>
<feature type="transmembrane region" description="Helical" evidence="1">
    <location>
        <begin position="12"/>
        <end position="43"/>
    </location>
</feature>